<keyword evidence="3" id="KW-0862">Zinc</keyword>
<dbReference type="InterPro" id="IPR049548">
    <property type="entry name" value="Sina-like_RING"/>
</dbReference>
<protein>
    <recommendedName>
        <fullName evidence="5">E3 ubiquitin-protein ligase Sina-like RING finger domain-containing protein</fullName>
    </recommendedName>
</protein>
<evidence type="ECO:0000313" key="6">
    <source>
        <dbReference type="EMBL" id="WVZ96370.1"/>
    </source>
</evidence>
<keyword evidence="1" id="KW-0479">Metal-binding</keyword>
<gene>
    <name evidence="6" type="ORF">U9M48_042021</name>
</gene>
<dbReference type="GO" id="GO:0008270">
    <property type="term" value="F:zinc ion binding"/>
    <property type="evidence" value="ECO:0007669"/>
    <property type="project" value="UniProtKB-KW"/>
</dbReference>
<feature type="region of interest" description="Disordered" evidence="4">
    <location>
        <begin position="195"/>
        <end position="228"/>
    </location>
</feature>
<evidence type="ECO:0000256" key="3">
    <source>
        <dbReference type="ARBA" id="ARBA00022833"/>
    </source>
</evidence>
<reference evidence="6 7" key="1">
    <citation type="submission" date="2024-02" db="EMBL/GenBank/DDBJ databases">
        <title>High-quality chromosome-scale genome assembly of Pensacola bahiagrass (Paspalum notatum Flugge var. saurae).</title>
        <authorList>
            <person name="Vega J.M."/>
            <person name="Podio M."/>
            <person name="Orjuela J."/>
            <person name="Siena L.A."/>
            <person name="Pessino S.C."/>
            <person name="Combes M.C."/>
            <person name="Mariac C."/>
            <person name="Albertini E."/>
            <person name="Pupilli F."/>
            <person name="Ortiz J.P.A."/>
            <person name="Leblanc O."/>
        </authorList>
    </citation>
    <scope>NUCLEOTIDE SEQUENCE [LARGE SCALE GENOMIC DNA]</scope>
    <source>
        <strain evidence="6">R1</strain>
        <tissue evidence="6">Leaf</tissue>
    </source>
</reference>
<dbReference type="GO" id="GO:0061630">
    <property type="term" value="F:ubiquitin protein ligase activity"/>
    <property type="evidence" value="ECO:0007669"/>
    <property type="project" value="TreeGrafter"/>
</dbReference>
<dbReference type="PANTHER" id="PTHR10315:SF96">
    <property type="entry name" value="SIAH-TYPE DOMAIN-CONTAINING PROTEIN"/>
    <property type="match status" value="1"/>
</dbReference>
<dbReference type="InterPro" id="IPR013083">
    <property type="entry name" value="Znf_RING/FYVE/PHD"/>
</dbReference>
<dbReference type="SUPFAM" id="SSF49599">
    <property type="entry name" value="TRAF domain-like"/>
    <property type="match status" value="1"/>
</dbReference>
<dbReference type="AlphaFoldDB" id="A0AAQ3XFH9"/>
<name>A0AAQ3XFH9_PASNO</name>
<dbReference type="InterPro" id="IPR052088">
    <property type="entry name" value="E3_ubiquitin-ligase_SINA"/>
</dbReference>
<dbReference type="PANTHER" id="PTHR10315">
    <property type="entry name" value="E3 UBIQUITIN PROTEIN LIGASE SIAH"/>
    <property type="match status" value="1"/>
</dbReference>
<dbReference type="SUPFAM" id="SSF57850">
    <property type="entry name" value="RING/U-box"/>
    <property type="match status" value="1"/>
</dbReference>
<dbReference type="EMBL" id="CP144754">
    <property type="protein sequence ID" value="WVZ96370.1"/>
    <property type="molecule type" value="Genomic_DNA"/>
</dbReference>
<dbReference type="Gene3D" id="3.30.40.10">
    <property type="entry name" value="Zinc/RING finger domain, C3HC4 (zinc finger)"/>
    <property type="match status" value="1"/>
</dbReference>
<evidence type="ECO:0000256" key="2">
    <source>
        <dbReference type="ARBA" id="ARBA00022771"/>
    </source>
</evidence>
<proteinExistence type="predicted"/>
<dbReference type="GO" id="GO:0005737">
    <property type="term" value="C:cytoplasm"/>
    <property type="evidence" value="ECO:0007669"/>
    <property type="project" value="TreeGrafter"/>
</dbReference>
<keyword evidence="2" id="KW-0863">Zinc-finger</keyword>
<evidence type="ECO:0000256" key="1">
    <source>
        <dbReference type="ARBA" id="ARBA00022723"/>
    </source>
</evidence>
<organism evidence="6 7">
    <name type="scientific">Paspalum notatum var. saurae</name>
    <dbReference type="NCBI Taxonomy" id="547442"/>
    <lineage>
        <taxon>Eukaryota</taxon>
        <taxon>Viridiplantae</taxon>
        <taxon>Streptophyta</taxon>
        <taxon>Embryophyta</taxon>
        <taxon>Tracheophyta</taxon>
        <taxon>Spermatophyta</taxon>
        <taxon>Magnoliopsida</taxon>
        <taxon>Liliopsida</taxon>
        <taxon>Poales</taxon>
        <taxon>Poaceae</taxon>
        <taxon>PACMAD clade</taxon>
        <taxon>Panicoideae</taxon>
        <taxon>Andropogonodae</taxon>
        <taxon>Paspaleae</taxon>
        <taxon>Paspalinae</taxon>
        <taxon>Paspalum</taxon>
    </lineage>
</organism>
<dbReference type="Pfam" id="PF21362">
    <property type="entry name" value="Sina_RING"/>
    <property type="match status" value="1"/>
</dbReference>
<dbReference type="Proteomes" id="UP001341281">
    <property type="component" value="Chromosome 10"/>
</dbReference>
<evidence type="ECO:0000259" key="5">
    <source>
        <dbReference type="Pfam" id="PF21362"/>
    </source>
</evidence>
<feature type="domain" description="E3 ubiquitin-protein ligase Sina-like RING finger" evidence="5">
    <location>
        <begin position="23"/>
        <end position="63"/>
    </location>
</feature>
<sequence>MAPSSPRAEVWDLMVADTDFLECGICFLPLKPPIFQCAVGHVVCSPCLEKLKVNDAAGKCHVCGVAMAGGYQRCHAMERAVDAVRAAPAYHAREDHLRACHCPGEACGFVGSTAALLDHVSGAHGWPVHTQHPGLLGTVAAVCLRDGFNFVVVADEHGHGRREHLVLLNVARHPFWRAVSVVCVCPRSAARLELATGPPSDVDGSTSDVDGSAADDVGDVGCGGSPSR</sequence>
<evidence type="ECO:0000256" key="4">
    <source>
        <dbReference type="SAM" id="MobiDB-lite"/>
    </source>
</evidence>
<evidence type="ECO:0000313" key="7">
    <source>
        <dbReference type="Proteomes" id="UP001341281"/>
    </source>
</evidence>
<dbReference type="CDD" id="cd16571">
    <property type="entry name" value="RING-HC_SIAHs"/>
    <property type="match status" value="1"/>
</dbReference>
<accession>A0AAQ3XFH9</accession>
<keyword evidence="7" id="KW-1185">Reference proteome</keyword>
<feature type="compositionally biased region" description="Low complexity" evidence="4">
    <location>
        <begin position="197"/>
        <end position="215"/>
    </location>
</feature>